<reference evidence="12" key="1">
    <citation type="submission" date="2023-03" db="EMBL/GenBank/DDBJ databases">
        <title>Amycolatopsis taiwanensis NBRC 103393.</title>
        <authorList>
            <person name="Ichikawa N."/>
            <person name="Sato H."/>
            <person name="Tonouchi N."/>
        </authorList>
    </citation>
    <scope>NUCLEOTIDE SEQUENCE</scope>
    <source>
        <strain evidence="12">NBRC 103393</strain>
    </source>
</reference>
<dbReference type="GO" id="GO:0046983">
    <property type="term" value="F:protein dimerization activity"/>
    <property type="evidence" value="ECO:0007669"/>
    <property type="project" value="InterPro"/>
</dbReference>
<dbReference type="Pfam" id="PF07730">
    <property type="entry name" value="HisKA_3"/>
    <property type="match status" value="1"/>
</dbReference>
<dbReference type="InterPro" id="IPR036890">
    <property type="entry name" value="HATPase_C_sf"/>
</dbReference>
<dbReference type="Gene3D" id="1.20.5.1930">
    <property type="match status" value="1"/>
</dbReference>
<feature type="transmembrane region" description="Helical" evidence="9">
    <location>
        <begin position="111"/>
        <end position="128"/>
    </location>
</feature>
<feature type="domain" description="Signal transduction histidine kinase subgroup 3 dimerisation and phosphoacceptor" evidence="11">
    <location>
        <begin position="150"/>
        <end position="214"/>
    </location>
</feature>
<evidence type="ECO:0000256" key="1">
    <source>
        <dbReference type="ARBA" id="ARBA00000085"/>
    </source>
</evidence>
<proteinExistence type="predicted"/>
<dbReference type="PANTHER" id="PTHR24421">
    <property type="entry name" value="NITRATE/NITRITE SENSOR PROTEIN NARX-RELATED"/>
    <property type="match status" value="1"/>
</dbReference>
<protein>
    <recommendedName>
        <fullName evidence="2">histidine kinase</fullName>
        <ecNumber evidence="2">2.7.13.3</ecNumber>
    </recommendedName>
</protein>
<evidence type="ECO:0000259" key="10">
    <source>
        <dbReference type="Pfam" id="PF02518"/>
    </source>
</evidence>
<dbReference type="CDD" id="cd16917">
    <property type="entry name" value="HATPase_UhpB-NarQ-NarX-like"/>
    <property type="match status" value="1"/>
</dbReference>
<dbReference type="GO" id="GO:0016020">
    <property type="term" value="C:membrane"/>
    <property type="evidence" value="ECO:0007669"/>
    <property type="project" value="InterPro"/>
</dbReference>
<dbReference type="InterPro" id="IPR050482">
    <property type="entry name" value="Sensor_HK_TwoCompSys"/>
</dbReference>
<dbReference type="GO" id="GO:0005524">
    <property type="term" value="F:ATP binding"/>
    <property type="evidence" value="ECO:0007669"/>
    <property type="project" value="UniProtKB-KW"/>
</dbReference>
<feature type="transmembrane region" description="Helical" evidence="9">
    <location>
        <begin position="86"/>
        <end position="105"/>
    </location>
</feature>
<keyword evidence="13" id="KW-1185">Reference proteome</keyword>
<evidence type="ECO:0000256" key="2">
    <source>
        <dbReference type="ARBA" id="ARBA00012438"/>
    </source>
</evidence>
<dbReference type="SUPFAM" id="SSF55874">
    <property type="entry name" value="ATPase domain of HSP90 chaperone/DNA topoisomerase II/histidine kinase"/>
    <property type="match status" value="1"/>
</dbReference>
<keyword evidence="3" id="KW-0597">Phosphoprotein</keyword>
<dbReference type="EC" id="2.7.13.3" evidence="2"/>
<feature type="transmembrane region" description="Helical" evidence="9">
    <location>
        <begin position="61"/>
        <end position="79"/>
    </location>
</feature>
<feature type="domain" description="Histidine kinase/HSP90-like ATPase" evidence="10">
    <location>
        <begin position="257"/>
        <end position="341"/>
    </location>
</feature>
<dbReference type="Gene3D" id="3.30.565.10">
    <property type="entry name" value="Histidine kinase-like ATPase, C-terminal domain"/>
    <property type="match status" value="1"/>
</dbReference>
<evidence type="ECO:0000256" key="4">
    <source>
        <dbReference type="ARBA" id="ARBA00022679"/>
    </source>
</evidence>
<keyword evidence="9" id="KW-0472">Membrane</keyword>
<evidence type="ECO:0000313" key="13">
    <source>
        <dbReference type="Proteomes" id="UP001165136"/>
    </source>
</evidence>
<keyword evidence="9" id="KW-1133">Transmembrane helix</keyword>
<keyword evidence="6" id="KW-0418">Kinase</keyword>
<evidence type="ECO:0000313" key="12">
    <source>
        <dbReference type="EMBL" id="GLY70927.1"/>
    </source>
</evidence>
<evidence type="ECO:0000256" key="5">
    <source>
        <dbReference type="ARBA" id="ARBA00022741"/>
    </source>
</evidence>
<evidence type="ECO:0000256" key="9">
    <source>
        <dbReference type="SAM" id="Phobius"/>
    </source>
</evidence>
<keyword evidence="5" id="KW-0547">Nucleotide-binding</keyword>
<comment type="catalytic activity">
    <reaction evidence="1">
        <text>ATP + protein L-histidine = ADP + protein N-phospho-L-histidine.</text>
        <dbReference type="EC" id="2.7.13.3"/>
    </reaction>
</comment>
<dbReference type="InterPro" id="IPR011712">
    <property type="entry name" value="Sig_transdc_His_kin_sub3_dim/P"/>
</dbReference>
<evidence type="ECO:0000259" key="11">
    <source>
        <dbReference type="Pfam" id="PF07730"/>
    </source>
</evidence>
<evidence type="ECO:0000256" key="7">
    <source>
        <dbReference type="ARBA" id="ARBA00022840"/>
    </source>
</evidence>
<evidence type="ECO:0000256" key="6">
    <source>
        <dbReference type="ARBA" id="ARBA00022777"/>
    </source>
</evidence>
<dbReference type="InterPro" id="IPR003594">
    <property type="entry name" value="HATPase_dom"/>
</dbReference>
<accession>A0A9W6VKZ2</accession>
<dbReference type="GO" id="GO:0000155">
    <property type="term" value="F:phosphorelay sensor kinase activity"/>
    <property type="evidence" value="ECO:0007669"/>
    <property type="project" value="InterPro"/>
</dbReference>
<dbReference type="AlphaFoldDB" id="A0A9W6VKZ2"/>
<dbReference type="Pfam" id="PF02518">
    <property type="entry name" value="HATPase_c"/>
    <property type="match status" value="1"/>
</dbReference>
<dbReference type="EMBL" id="BSTI01000028">
    <property type="protein sequence ID" value="GLY70927.1"/>
    <property type="molecule type" value="Genomic_DNA"/>
</dbReference>
<keyword evidence="4" id="KW-0808">Transferase</keyword>
<keyword evidence="8" id="KW-0902">Two-component regulatory system</keyword>
<sequence length="346" mass="36050">MLVALLTVIALSYNDLPAWALAGALLAPVAATALLATFPLASLSVCVPTGLATAAAMNTSVPPWSVALGAAAAVVSLLAGRRIPRVAPVLVVFASGAVLVAPLALIQAEAWPMGLLMLALTVVFPWGLGRMMRQQAELAAAITERVHLRERTRIAHDMHDTLGHELSLLALRAGGLEMAPDLDEHHRAAVAELRAGAGAVTERLADIVRVLRDGEPAPRQPVPDRIEDLVDRAAQAGMTVTLEWDGPRELPSMIDRTARRVVQEALTNASKHAPGAAVRVRVAVADATTVVTVINGLPANSRRGAGGGLGVLELRERVQSAGGTLDAGPRGGTFEMVATLPHMGNS</sequence>
<evidence type="ECO:0000256" key="3">
    <source>
        <dbReference type="ARBA" id="ARBA00022553"/>
    </source>
</evidence>
<keyword evidence="7" id="KW-0067">ATP-binding</keyword>
<evidence type="ECO:0000256" key="8">
    <source>
        <dbReference type="ARBA" id="ARBA00023012"/>
    </source>
</evidence>
<comment type="caution">
    <text evidence="12">The sequence shown here is derived from an EMBL/GenBank/DDBJ whole genome shotgun (WGS) entry which is preliminary data.</text>
</comment>
<gene>
    <name evidence="12" type="ORF">Atai01_75460</name>
</gene>
<dbReference type="PANTHER" id="PTHR24421:SF10">
    <property type="entry name" value="NITRATE_NITRITE SENSOR PROTEIN NARQ"/>
    <property type="match status" value="1"/>
</dbReference>
<name>A0A9W6VKZ2_9PSEU</name>
<keyword evidence="9" id="KW-0812">Transmembrane</keyword>
<dbReference type="Proteomes" id="UP001165136">
    <property type="component" value="Unassembled WGS sequence"/>
</dbReference>
<organism evidence="12 13">
    <name type="scientific">Amycolatopsis taiwanensis</name>
    <dbReference type="NCBI Taxonomy" id="342230"/>
    <lineage>
        <taxon>Bacteria</taxon>
        <taxon>Bacillati</taxon>
        <taxon>Actinomycetota</taxon>
        <taxon>Actinomycetes</taxon>
        <taxon>Pseudonocardiales</taxon>
        <taxon>Pseudonocardiaceae</taxon>
        <taxon>Amycolatopsis</taxon>
    </lineage>
</organism>